<dbReference type="PANTHER" id="PTHR37992:SF1">
    <property type="entry name" value="DUF1774-DOMAIN-CONTAINING PROTEIN"/>
    <property type="match status" value="1"/>
</dbReference>
<accession>W4JWU2</accession>
<evidence type="ECO:0000313" key="3">
    <source>
        <dbReference type="EMBL" id="ETW77331.1"/>
    </source>
</evidence>
<evidence type="ECO:0000256" key="2">
    <source>
        <dbReference type="SAM" id="Phobius"/>
    </source>
</evidence>
<feature type="transmembrane region" description="Helical" evidence="2">
    <location>
        <begin position="167"/>
        <end position="189"/>
    </location>
</feature>
<name>W4JWU2_HETIT</name>
<feature type="compositionally biased region" description="Basic and acidic residues" evidence="1">
    <location>
        <begin position="299"/>
        <end position="308"/>
    </location>
</feature>
<dbReference type="KEGG" id="hir:HETIRDRAFT_460594"/>
<dbReference type="InterPro" id="IPR013920">
    <property type="entry name" value="DUF1774_fun"/>
</dbReference>
<feature type="transmembrane region" description="Helical" evidence="2">
    <location>
        <begin position="99"/>
        <end position="117"/>
    </location>
</feature>
<dbReference type="EMBL" id="KI925463">
    <property type="protein sequence ID" value="ETW77331.1"/>
    <property type="molecule type" value="Genomic_DNA"/>
</dbReference>
<reference evidence="3 4" key="1">
    <citation type="journal article" date="2012" name="New Phytol.">
        <title>Insight into trade-off between wood decay and parasitism from the genome of a fungal forest pathogen.</title>
        <authorList>
            <person name="Olson A."/>
            <person name="Aerts A."/>
            <person name="Asiegbu F."/>
            <person name="Belbahri L."/>
            <person name="Bouzid O."/>
            <person name="Broberg A."/>
            <person name="Canback B."/>
            <person name="Coutinho P.M."/>
            <person name="Cullen D."/>
            <person name="Dalman K."/>
            <person name="Deflorio G."/>
            <person name="van Diepen L.T."/>
            <person name="Dunand C."/>
            <person name="Duplessis S."/>
            <person name="Durling M."/>
            <person name="Gonthier P."/>
            <person name="Grimwood J."/>
            <person name="Fossdal C.G."/>
            <person name="Hansson D."/>
            <person name="Henrissat B."/>
            <person name="Hietala A."/>
            <person name="Himmelstrand K."/>
            <person name="Hoffmeister D."/>
            <person name="Hogberg N."/>
            <person name="James T.Y."/>
            <person name="Karlsson M."/>
            <person name="Kohler A."/>
            <person name="Kues U."/>
            <person name="Lee Y.H."/>
            <person name="Lin Y.C."/>
            <person name="Lind M."/>
            <person name="Lindquist E."/>
            <person name="Lombard V."/>
            <person name="Lucas S."/>
            <person name="Lunden K."/>
            <person name="Morin E."/>
            <person name="Murat C."/>
            <person name="Park J."/>
            <person name="Raffaello T."/>
            <person name="Rouze P."/>
            <person name="Salamov A."/>
            <person name="Schmutz J."/>
            <person name="Solheim H."/>
            <person name="Stahlberg J."/>
            <person name="Velez H."/>
            <person name="de Vries R.P."/>
            <person name="Wiebenga A."/>
            <person name="Woodward S."/>
            <person name="Yakovlev I."/>
            <person name="Garbelotto M."/>
            <person name="Martin F."/>
            <person name="Grigoriev I.V."/>
            <person name="Stenlid J."/>
        </authorList>
    </citation>
    <scope>NUCLEOTIDE SEQUENCE [LARGE SCALE GENOMIC DNA]</scope>
    <source>
        <strain evidence="3 4">TC 32-1</strain>
    </source>
</reference>
<feature type="transmembrane region" description="Helical" evidence="2">
    <location>
        <begin position="201"/>
        <end position="218"/>
    </location>
</feature>
<proteinExistence type="predicted"/>
<dbReference type="GeneID" id="20677092"/>
<evidence type="ECO:0000313" key="4">
    <source>
        <dbReference type="Proteomes" id="UP000030671"/>
    </source>
</evidence>
<organism evidence="3 4">
    <name type="scientific">Heterobasidion irregulare (strain TC 32-1)</name>
    <dbReference type="NCBI Taxonomy" id="747525"/>
    <lineage>
        <taxon>Eukaryota</taxon>
        <taxon>Fungi</taxon>
        <taxon>Dikarya</taxon>
        <taxon>Basidiomycota</taxon>
        <taxon>Agaricomycotina</taxon>
        <taxon>Agaricomycetes</taxon>
        <taxon>Russulales</taxon>
        <taxon>Bondarzewiaceae</taxon>
        <taxon>Heterobasidion</taxon>
        <taxon>Heterobasidion annosum species complex</taxon>
    </lineage>
</organism>
<dbReference type="HOGENOM" id="CLU_033260_0_0_1"/>
<keyword evidence="2" id="KW-0472">Membrane</keyword>
<feature type="transmembrane region" description="Helical" evidence="2">
    <location>
        <begin position="253"/>
        <end position="272"/>
    </location>
</feature>
<protein>
    <submittedName>
        <fullName evidence="3">Uncharacterized protein</fullName>
    </submittedName>
</protein>
<feature type="transmembrane region" description="Helical" evidence="2">
    <location>
        <begin position="24"/>
        <end position="45"/>
    </location>
</feature>
<dbReference type="PANTHER" id="PTHR37992">
    <property type="entry name" value="EXPRESSED PROTEIN"/>
    <property type="match status" value="1"/>
</dbReference>
<dbReference type="STRING" id="747525.W4JWU2"/>
<dbReference type="InParanoid" id="W4JWU2"/>
<dbReference type="Proteomes" id="UP000030671">
    <property type="component" value="Unassembled WGS sequence"/>
</dbReference>
<sequence>MDELPLDMLHPAVRDHLSLIRLQVLTPLSLLVNIATVLICSLMVSPSIGQVTKWFPTSISPYPPLIAAYILAIYIGQIGYCFMIVLVRKPETKKTIVKGVGLALVFSNWVMAAWAISWIFRSFIVSTILLGILVLLLLYSNIVLIVYHPPTRQRPLDIAFIHAPMRLFLILPLSLLFPYSLFVALGHAWNPNHPDHYNGHQWEGFGVVLGTNILGLLLIMIRRDIIWCVGATWICVAVWASRLKPASVYITEIMFTVLHPLGLITSALWVTFAERRHEGRIRLAVNDETPRTVENGRQGPHEVSPDWS</sequence>
<evidence type="ECO:0000256" key="1">
    <source>
        <dbReference type="SAM" id="MobiDB-lite"/>
    </source>
</evidence>
<feature type="transmembrane region" description="Helical" evidence="2">
    <location>
        <begin position="65"/>
        <end position="87"/>
    </location>
</feature>
<dbReference type="RefSeq" id="XP_009550850.1">
    <property type="nucleotide sequence ID" value="XM_009552555.1"/>
</dbReference>
<feature type="transmembrane region" description="Helical" evidence="2">
    <location>
        <begin position="225"/>
        <end position="241"/>
    </location>
</feature>
<feature type="transmembrane region" description="Helical" evidence="2">
    <location>
        <begin position="123"/>
        <end position="147"/>
    </location>
</feature>
<dbReference type="AlphaFoldDB" id="W4JWU2"/>
<keyword evidence="2" id="KW-1133">Transmembrane helix</keyword>
<feature type="region of interest" description="Disordered" evidence="1">
    <location>
        <begin position="289"/>
        <end position="308"/>
    </location>
</feature>
<dbReference type="OrthoDB" id="3342455at2759"/>
<dbReference type="eggNOG" id="ENOG502S1CA">
    <property type="taxonomic scope" value="Eukaryota"/>
</dbReference>
<keyword evidence="2" id="KW-0812">Transmembrane</keyword>
<gene>
    <name evidence="3" type="ORF">HETIRDRAFT_460594</name>
</gene>
<keyword evidence="4" id="KW-1185">Reference proteome</keyword>